<dbReference type="Proteomes" id="UP000237105">
    <property type="component" value="Unassembled WGS sequence"/>
</dbReference>
<evidence type="ECO:0000313" key="3">
    <source>
        <dbReference type="Proteomes" id="UP000237105"/>
    </source>
</evidence>
<evidence type="ECO:0000256" key="1">
    <source>
        <dbReference type="SAM" id="MobiDB-lite"/>
    </source>
</evidence>
<dbReference type="AlphaFoldDB" id="A0A2P5D0Q3"/>
<accession>A0A2P5D0Q3</accession>
<feature type="region of interest" description="Disordered" evidence="1">
    <location>
        <begin position="56"/>
        <end position="75"/>
    </location>
</feature>
<feature type="compositionally biased region" description="Basic and acidic residues" evidence="1">
    <location>
        <begin position="56"/>
        <end position="65"/>
    </location>
</feature>
<keyword evidence="3" id="KW-1185">Reference proteome</keyword>
<name>A0A2P5D0Q3_PARAD</name>
<sequence>MEQISSQLNALVKLHQVKQSIDALFFPSGTNNCNIQDVSIGNKVQKDEGNATREDKLMENEEEMQHNSPLVGDGK</sequence>
<organism evidence="2 3">
    <name type="scientific">Parasponia andersonii</name>
    <name type="common">Sponia andersonii</name>
    <dbReference type="NCBI Taxonomy" id="3476"/>
    <lineage>
        <taxon>Eukaryota</taxon>
        <taxon>Viridiplantae</taxon>
        <taxon>Streptophyta</taxon>
        <taxon>Embryophyta</taxon>
        <taxon>Tracheophyta</taxon>
        <taxon>Spermatophyta</taxon>
        <taxon>Magnoliopsida</taxon>
        <taxon>eudicotyledons</taxon>
        <taxon>Gunneridae</taxon>
        <taxon>Pentapetalae</taxon>
        <taxon>rosids</taxon>
        <taxon>fabids</taxon>
        <taxon>Rosales</taxon>
        <taxon>Cannabaceae</taxon>
        <taxon>Parasponia</taxon>
    </lineage>
</organism>
<comment type="caution">
    <text evidence="2">The sequence shown here is derived from an EMBL/GenBank/DDBJ whole genome shotgun (WGS) entry which is preliminary data.</text>
</comment>
<proteinExistence type="predicted"/>
<evidence type="ECO:0000313" key="2">
    <source>
        <dbReference type="EMBL" id="PON66876.1"/>
    </source>
</evidence>
<protein>
    <submittedName>
        <fullName evidence="2">Uncharacterized protein</fullName>
    </submittedName>
</protein>
<gene>
    <name evidence="2" type="ORF">PanWU01x14_106620</name>
</gene>
<reference evidence="3" key="1">
    <citation type="submission" date="2016-06" db="EMBL/GenBank/DDBJ databases">
        <title>Parallel loss of symbiosis genes in relatives of nitrogen-fixing non-legume Parasponia.</title>
        <authorList>
            <person name="Van Velzen R."/>
            <person name="Holmer R."/>
            <person name="Bu F."/>
            <person name="Rutten L."/>
            <person name="Van Zeijl A."/>
            <person name="Liu W."/>
            <person name="Santuari L."/>
            <person name="Cao Q."/>
            <person name="Sharma T."/>
            <person name="Shen D."/>
            <person name="Roswanjaya Y."/>
            <person name="Wardhani T."/>
            <person name="Kalhor M.S."/>
            <person name="Jansen J."/>
            <person name="Van den Hoogen J."/>
            <person name="Gungor B."/>
            <person name="Hartog M."/>
            <person name="Hontelez J."/>
            <person name="Verver J."/>
            <person name="Yang W.-C."/>
            <person name="Schijlen E."/>
            <person name="Repin R."/>
            <person name="Schilthuizen M."/>
            <person name="Schranz E."/>
            <person name="Heidstra R."/>
            <person name="Miyata K."/>
            <person name="Fedorova E."/>
            <person name="Kohlen W."/>
            <person name="Bisseling T."/>
            <person name="Smit S."/>
            <person name="Geurts R."/>
        </authorList>
    </citation>
    <scope>NUCLEOTIDE SEQUENCE [LARGE SCALE GENOMIC DNA]</scope>
    <source>
        <strain evidence="3">cv. WU1-14</strain>
    </source>
</reference>
<dbReference type="EMBL" id="JXTB01000076">
    <property type="protein sequence ID" value="PON66876.1"/>
    <property type="molecule type" value="Genomic_DNA"/>
</dbReference>